<dbReference type="InterPro" id="IPR001199">
    <property type="entry name" value="Cyt_B5-like_heme/steroid-bd"/>
</dbReference>
<dbReference type="PANTHER" id="PTHR12863:SF1">
    <property type="entry name" value="FATTY ACID 2-HYDROXYLASE"/>
    <property type="match status" value="1"/>
</dbReference>
<evidence type="ECO:0000256" key="16">
    <source>
        <dbReference type="PIRNR" id="PIRNR005149"/>
    </source>
</evidence>
<reference evidence="21 23" key="1">
    <citation type="submission" date="2017-01" db="EMBL/GenBank/DDBJ databases">
        <authorList>
            <person name="Mah S.A."/>
            <person name="Swanson W.J."/>
            <person name="Moy G.W."/>
            <person name="Vacquier V.D."/>
        </authorList>
    </citation>
    <scope>NUCLEOTIDE SEQUENCE [LARGE SCALE GENOMIC DNA]</scope>
    <source>
        <strain evidence="21 23">GSMNP</strain>
    </source>
</reference>
<evidence type="ECO:0000256" key="9">
    <source>
        <dbReference type="ARBA" id="ARBA00022833"/>
    </source>
</evidence>
<evidence type="ECO:0000256" key="15">
    <source>
        <dbReference type="ARBA" id="ARBA00023160"/>
    </source>
</evidence>
<evidence type="ECO:0000256" key="8">
    <source>
        <dbReference type="ARBA" id="ARBA00022832"/>
    </source>
</evidence>
<feature type="binding site" evidence="17">
    <location>
        <position position="314"/>
    </location>
    <ligand>
        <name>Zn(2+)</name>
        <dbReference type="ChEBI" id="CHEBI:29105"/>
        <label>1</label>
    </ligand>
</feature>
<dbReference type="Pfam" id="PF04116">
    <property type="entry name" value="FA_hydroxylase"/>
    <property type="match status" value="1"/>
</dbReference>
<dbReference type="PROSITE" id="PS50255">
    <property type="entry name" value="CYTOCHROME_B5_2"/>
    <property type="match status" value="1"/>
</dbReference>
<feature type="transmembrane region" description="Helical" evidence="19">
    <location>
        <begin position="193"/>
        <end position="211"/>
    </location>
</feature>
<feature type="binding site" evidence="17">
    <location>
        <position position="239"/>
    </location>
    <ligand>
        <name>Zn(2+)</name>
        <dbReference type="ChEBI" id="CHEBI:29105"/>
        <label>1</label>
    </ligand>
</feature>
<dbReference type="EMBL" id="LSSN01002295">
    <property type="protein sequence ID" value="OMJ16575.1"/>
    <property type="molecule type" value="Genomic_DNA"/>
</dbReference>
<dbReference type="EC" id="1.-.-.-" evidence="16"/>
<comment type="function">
    <text evidence="16">Ceramide hydroxylase involved in the hydroxylation of sphingolipid-associated very long chain fatty acids. Postulated to hydroxylate the very long chain fatty acid of dihydroceramides and phytoceramides at C-2.</text>
</comment>
<feature type="binding site" description="axial binding residue" evidence="18">
    <location>
        <position position="39"/>
    </location>
    <ligand>
        <name>heme</name>
        <dbReference type="ChEBI" id="CHEBI:30413"/>
    </ligand>
    <ligandPart>
        <name>Fe</name>
        <dbReference type="ChEBI" id="CHEBI:18248"/>
    </ligandPart>
</feature>
<name>A0A1R1XPS1_9FUNG</name>
<keyword evidence="14 16" id="KW-0472">Membrane</keyword>
<keyword evidence="15 16" id="KW-0275">Fatty acid biosynthesis</keyword>
<dbReference type="PRINTS" id="PR00363">
    <property type="entry name" value="CYTOCHROMEB5"/>
</dbReference>
<evidence type="ECO:0000259" key="20">
    <source>
        <dbReference type="PROSITE" id="PS50255"/>
    </source>
</evidence>
<keyword evidence="11 16" id="KW-0560">Oxidoreductase</keyword>
<evidence type="ECO:0000256" key="17">
    <source>
        <dbReference type="PIRSR" id="PIRSR005149-1"/>
    </source>
</evidence>
<keyword evidence="6 16" id="KW-0479">Metal-binding</keyword>
<evidence type="ECO:0000313" key="21">
    <source>
        <dbReference type="EMBL" id="OMJ16575.1"/>
    </source>
</evidence>
<evidence type="ECO:0000256" key="5">
    <source>
        <dbReference type="ARBA" id="ARBA00022692"/>
    </source>
</evidence>
<dbReference type="InterPro" id="IPR006694">
    <property type="entry name" value="Fatty_acid_hydroxylase"/>
</dbReference>
<feature type="binding site" evidence="17">
    <location>
        <position position="317"/>
    </location>
    <ligand>
        <name>Zn(2+)</name>
        <dbReference type="ChEBI" id="CHEBI:29105"/>
        <label>1</label>
    </ligand>
</feature>
<feature type="binding site" evidence="17">
    <location>
        <position position="318"/>
    </location>
    <ligand>
        <name>Zn(2+)</name>
        <dbReference type="ChEBI" id="CHEBI:29105"/>
        <label>1</label>
    </ligand>
</feature>
<dbReference type="GO" id="GO:0005789">
    <property type="term" value="C:endoplasmic reticulum membrane"/>
    <property type="evidence" value="ECO:0007669"/>
    <property type="project" value="UniProtKB-SubCell"/>
</dbReference>
<feature type="binding site" description="axial binding residue" evidence="18">
    <location>
        <position position="66"/>
    </location>
    <ligand>
        <name>heme</name>
        <dbReference type="ChEBI" id="CHEBI:30413"/>
    </ligand>
    <ligandPart>
        <name>Fe</name>
        <dbReference type="ChEBI" id="CHEBI:18248"/>
    </ligandPart>
</feature>
<evidence type="ECO:0000256" key="19">
    <source>
        <dbReference type="SAM" id="Phobius"/>
    </source>
</evidence>
<comment type="subcellular location">
    <subcellularLocation>
        <location evidence="1">Endoplasmic reticulum membrane</location>
        <topology evidence="1">Multi-pass membrane protein</topology>
    </subcellularLocation>
</comment>
<evidence type="ECO:0000256" key="4">
    <source>
        <dbReference type="ARBA" id="ARBA00022617"/>
    </source>
</evidence>
<comment type="cofactor">
    <cofactor evidence="18">
        <name>Fe cation</name>
        <dbReference type="ChEBI" id="CHEBI:24875"/>
    </cofactor>
</comment>
<feature type="transmembrane region" description="Helical" evidence="19">
    <location>
        <begin position="164"/>
        <end position="181"/>
    </location>
</feature>
<evidence type="ECO:0000256" key="12">
    <source>
        <dbReference type="ARBA" id="ARBA00023004"/>
    </source>
</evidence>
<dbReference type="InterPro" id="IPR036400">
    <property type="entry name" value="Cyt_B5-like_heme/steroid_sf"/>
</dbReference>
<dbReference type="Gene3D" id="3.10.120.10">
    <property type="entry name" value="Cytochrome b5-like heme/steroid binding domain"/>
    <property type="match status" value="1"/>
</dbReference>
<evidence type="ECO:0000313" key="22">
    <source>
        <dbReference type="EMBL" id="OMJ24852.1"/>
    </source>
</evidence>
<keyword evidence="7 16" id="KW-0256">Endoplasmic reticulum</keyword>
<evidence type="ECO:0000256" key="14">
    <source>
        <dbReference type="ARBA" id="ARBA00023136"/>
    </source>
</evidence>
<dbReference type="InterPro" id="IPR014430">
    <property type="entry name" value="Scs7"/>
</dbReference>
<evidence type="ECO:0000256" key="7">
    <source>
        <dbReference type="ARBA" id="ARBA00022824"/>
    </source>
</evidence>
<accession>A0A1R1XPS1</accession>
<dbReference type="STRING" id="133412.A0A1R1XPS1"/>
<comment type="caution">
    <text evidence="21">The sequence shown here is derived from an EMBL/GenBank/DDBJ whole genome shotgun (WGS) entry which is preliminary data.</text>
</comment>
<evidence type="ECO:0000256" key="2">
    <source>
        <dbReference type="ARBA" id="ARBA00005747"/>
    </source>
</evidence>
<dbReference type="GO" id="GO:0080132">
    <property type="term" value="F:fatty acid 2-hydroxylase activity"/>
    <property type="evidence" value="ECO:0007669"/>
    <property type="project" value="InterPro"/>
</dbReference>
<comment type="similarity">
    <text evidence="2 16">Belongs to the sterol desaturase family. SCS7 subfamily.</text>
</comment>
<organism evidence="21 23">
    <name type="scientific">Smittium culicis</name>
    <dbReference type="NCBI Taxonomy" id="133412"/>
    <lineage>
        <taxon>Eukaryota</taxon>
        <taxon>Fungi</taxon>
        <taxon>Fungi incertae sedis</taxon>
        <taxon>Zoopagomycota</taxon>
        <taxon>Kickxellomycotina</taxon>
        <taxon>Harpellomycetes</taxon>
        <taxon>Harpellales</taxon>
        <taxon>Legeriomycetaceae</taxon>
        <taxon>Smittium</taxon>
    </lineage>
</organism>
<dbReference type="Pfam" id="PF00173">
    <property type="entry name" value="Cyt-b5"/>
    <property type="match status" value="1"/>
</dbReference>
<dbReference type="AlphaFoldDB" id="A0A1R1XPS1"/>
<keyword evidence="9 17" id="KW-0862">Zinc</keyword>
<dbReference type="SUPFAM" id="SSF55856">
    <property type="entry name" value="Cytochrome b5-like heme/steroid binding domain"/>
    <property type="match status" value="1"/>
</dbReference>
<keyword evidence="4 18" id="KW-0349">Heme</keyword>
<sequence length="349" mass="40510">MPELTSYSRSDVSTHNSRDSLWVISNNKIYDISSFNDAHPGGSEWLLKFGGQDVTFVMNDKDLHGHSSHAFNLLDDFLIGQIVDSEKWDPYSESSDKTSSNPSTASKIGIASDKFIDPNKPIFTQIWNSNFTKEFYLEQVHIPRHTPGTAVYFENSILELLTRTPWWLVPLYWLPIIYIMYTNGLAYTDNTTMLRMFTVGALIWPMFEYLIHRFVFHVDEYIPEGTLSQVGHFTLHGFHHFLPMDNMRLVMPPVLSSFLAVCLYVPLSFLVPAGIRHGVFCGVVSMYIVYDEVHYWLHHGFFKWNLIKKLKSYHLEHHYREYKLGFGITSDLVDRVFDTTFTSTKVHIE</sequence>
<keyword evidence="13 16" id="KW-0443">Lipid metabolism</keyword>
<feature type="binding site" evidence="17">
    <location>
        <position position="236"/>
    </location>
    <ligand>
        <name>Zn(2+)</name>
        <dbReference type="ChEBI" id="CHEBI:29105"/>
        <label>1</label>
    </ligand>
</feature>
<keyword evidence="5 19" id="KW-0812">Transmembrane</keyword>
<evidence type="ECO:0000256" key="3">
    <source>
        <dbReference type="ARBA" id="ARBA00022516"/>
    </source>
</evidence>
<keyword evidence="3 16" id="KW-0444">Lipid biosynthesis</keyword>
<keyword evidence="12 16" id="KW-0408">Iron</keyword>
<feature type="transmembrane region" description="Helical" evidence="19">
    <location>
        <begin position="249"/>
        <end position="267"/>
    </location>
</feature>
<evidence type="ECO:0000256" key="10">
    <source>
        <dbReference type="ARBA" id="ARBA00022989"/>
    </source>
</evidence>
<comment type="cofactor">
    <cofactor evidence="16 17">
        <name>Zn(2+)</name>
        <dbReference type="ChEBI" id="CHEBI:29105"/>
    </cofactor>
    <text evidence="16 17">Binds 2 Zn(2+) ions per subunit that likely form a catalytic dimetal center.</text>
</comment>
<dbReference type="OrthoDB" id="260519at2759"/>
<feature type="binding site" evidence="17">
    <location>
        <position position="298"/>
    </location>
    <ligand>
        <name>Zn(2+)</name>
        <dbReference type="ChEBI" id="CHEBI:29105"/>
        <label>1</label>
    </ligand>
</feature>
<dbReference type="FunFam" id="3.10.120.10:FF:000007">
    <property type="entry name" value="Sulfite oxidase, mitochondrial"/>
    <property type="match status" value="1"/>
</dbReference>
<dbReference type="GO" id="GO:0005506">
    <property type="term" value="F:iron ion binding"/>
    <property type="evidence" value="ECO:0007669"/>
    <property type="project" value="UniProtKB-UniRule"/>
</dbReference>
<dbReference type="SMART" id="SM01117">
    <property type="entry name" value="Cyt-b5"/>
    <property type="match status" value="1"/>
</dbReference>
<protein>
    <recommendedName>
        <fullName evidence="16">Ceramide very long chain fatty acid hydroxylase</fullName>
        <ecNumber evidence="16">1.-.-.-</ecNumber>
    </recommendedName>
</protein>
<gene>
    <name evidence="22" type="ORF">AYI70_g1299</name>
    <name evidence="21" type="ORF">AYI70_g6509</name>
</gene>
<evidence type="ECO:0000256" key="11">
    <source>
        <dbReference type="ARBA" id="ARBA00023002"/>
    </source>
</evidence>
<dbReference type="GO" id="GO:0006633">
    <property type="term" value="P:fatty acid biosynthetic process"/>
    <property type="evidence" value="ECO:0007669"/>
    <property type="project" value="UniProtKB-KW"/>
</dbReference>
<keyword evidence="23" id="KW-1185">Reference proteome</keyword>
<proteinExistence type="inferred from homology"/>
<feature type="binding site" evidence="17">
    <location>
        <position position="240"/>
    </location>
    <ligand>
        <name>Zn(2+)</name>
        <dbReference type="ChEBI" id="CHEBI:29105"/>
        <label>1</label>
    </ligand>
</feature>
<evidence type="ECO:0000256" key="13">
    <source>
        <dbReference type="ARBA" id="ARBA00023098"/>
    </source>
</evidence>
<dbReference type="Proteomes" id="UP000187283">
    <property type="component" value="Unassembled WGS sequence"/>
</dbReference>
<dbReference type="PIRSF" id="PIRSF005149">
    <property type="entry name" value="IPC-B_HD"/>
    <property type="match status" value="1"/>
</dbReference>
<dbReference type="EMBL" id="LSSN01000266">
    <property type="protein sequence ID" value="OMJ24852.1"/>
    <property type="molecule type" value="Genomic_DNA"/>
</dbReference>
<dbReference type="PANTHER" id="PTHR12863">
    <property type="entry name" value="FATTY ACID HYDROXYLASE"/>
    <property type="match status" value="1"/>
</dbReference>
<evidence type="ECO:0000256" key="1">
    <source>
        <dbReference type="ARBA" id="ARBA00004477"/>
    </source>
</evidence>
<feature type="domain" description="Cytochrome b5 heme-binding" evidence="20">
    <location>
        <begin position="4"/>
        <end position="83"/>
    </location>
</feature>
<keyword evidence="8 16" id="KW-0276">Fatty acid metabolism</keyword>
<evidence type="ECO:0000256" key="6">
    <source>
        <dbReference type="ARBA" id="ARBA00022723"/>
    </source>
</evidence>
<feature type="binding site" evidence="17">
    <location>
        <position position="217"/>
    </location>
    <ligand>
        <name>Zn(2+)</name>
        <dbReference type="ChEBI" id="CHEBI:29105"/>
        <label>1</label>
    </ligand>
</feature>
<evidence type="ECO:0000313" key="23">
    <source>
        <dbReference type="Proteomes" id="UP000187283"/>
    </source>
</evidence>
<evidence type="ECO:0000256" key="18">
    <source>
        <dbReference type="PIRSR" id="PIRSR005149-50"/>
    </source>
</evidence>
<feature type="binding site" evidence="17">
    <location>
        <position position="212"/>
    </location>
    <ligand>
        <name>Zn(2+)</name>
        <dbReference type="ChEBI" id="CHEBI:29105"/>
        <label>1</label>
    </ligand>
</feature>
<keyword evidence="10 19" id="KW-1133">Transmembrane helix</keyword>
<feature type="binding site" evidence="17">
    <location>
        <position position="294"/>
    </location>
    <ligand>
        <name>Zn(2+)</name>
        <dbReference type="ChEBI" id="CHEBI:29105"/>
        <label>1</label>
    </ligand>
</feature>